<dbReference type="Pfam" id="PF03101">
    <property type="entry name" value="FAR1"/>
    <property type="match status" value="1"/>
</dbReference>
<name>A0AAP0PDT0_9MAGN</name>
<dbReference type="PANTHER" id="PTHR46328">
    <property type="entry name" value="FAR-RED IMPAIRED RESPONSIVE (FAR1) FAMILY PROTEIN-RELATED"/>
    <property type="match status" value="1"/>
</dbReference>
<feature type="domain" description="FAR1" evidence="2">
    <location>
        <begin position="62"/>
        <end position="140"/>
    </location>
</feature>
<protein>
    <recommendedName>
        <fullName evidence="2">FAR1 domain-containing protein</fullName>
    </recommendedName>
</protein>
<evidence type="ECO:0000313" key="4">
    <source>
        <dbReference type="Proteomes" id="UP001419268"/>
    </source>
</evidence>
<feature type="compositionally biased region" description="Acidic residues" evidence="1">
    <location>
        <begin position="10"/>
        <end position="31"/>
    </location>
</feature>
<gene>
    <name evidence="3" type="ORF">Scep_010118</name>
</gene>
<keyword evidence="4" id="KW-1185">Reference proteome</keyword>
<evidence type="ECO:0000313" key="3">
    <source>
        <dbReference type="EMBL" id="KAK9140437.1"/>
    </source>
</evidence>
<proteinExistence type="predicted"/>
<reference evidence="3 4" key="1">
    <citation type="submission" date="2024-01" db="EMBL/GenBank/DDBJ databases">
        <title>Genome assemblies of Stephania.</title>
        <authorList>
            <person name="Yang L."/>
        </authorList>
    </citation>
    <scope>NUCLEOTIDE SEQUENCE [LARGE SCALE GENOMIC DNA]</scope>
    <source>
        <strain evidence="3">JXDWG</strain>
        <tissue evidence="3">Leaf</tissue>
    </source>
</reference>
<dbReference type="AlphaFoldDB" id="A0AAP0PDT0"/>
<accession>A0AAP0PDT0</accession>
<evidence type="ECO:0000256" key="1">
    <source>
        <dbReference type="SAM" id="MobiDB-lite"/>
    </source>
</evidence>
<organism evidence="3 4">
    <name type="scientific">Stephania cephalantha</name>
    <dbReference type="NCBI Taxonomy" id="152367"/>
    <lineage>
        <taxon>Eukaryota</taxon>
        <taxon>Viridiplantae</taxon>
        <taxon>Streptophyta</taxon>
        <taxon>Embryophyta</taxon>
        <taxon>Tracheophyta</taxon>
        <taxon>Spermatophyta</taxon>
        <taxon>Magnoliopsida</taxon>
        <taxon>Ranunculales</taxon>
        <taxon>Menispermaceae</taxon>
        <taxon>Menispermoideae</taxon>
        <taxon>Cissampelideae</taxon>
        <taxon>Stephania</taxon>
    </lineage>
</organism>
<sequence>MAQQDPTWIDTDEEDREDDFEGDGEEGDGEKEGELGFFNKQVVPPEVGMTFSSHKEAHLALKRYENRAGFRITIKTLEKLDGIICKRVFACCREGQTKPSEKTHYDLYSRCGCKTMMVVRFTDGKWHATQCFLEHNHAVSPGKFRFYKCNKVISETTKKRLNLNDSARIHVCKSLWQSHYMLEGLIS</sequence>
<dbReference type="InterPro" id="IPR004330">
    <property type="entry name" value="FAR1_DNA_bnd_dom"/>
</dbReference>
<dbReference type="Proteomes" id="UP001419268">
    <property type="component" value="Unassembled WGS sequence"/>
</dbReference>
<dbReference type="EMBL" id="JBBNAG010000004">
    <property type="protein sequence ID" value="KAK9140437.1"/>
    <property type="molecule type" value="Genomic_DNA"/>
</dbReference>
<comment type="caution">
    <text evidence="3">The sequence shown here is derived from an EMBL/GenBank/DDBJ whole genome shotgun (WGS) entry which is preliminary data.</text>
</comment>
<evidence type="ECO:0000259" key="2">
    <source>
        <dbReference type="Pfam" id="PF03101"/>
    </source>
</evidence>
<feature type="region of interest" description="Disordered" evidence="1">
    <location>
        <begin position="1"/>
        <end position="33"/>
    </location>
</feature>
<dbReference type="PANTHER" id="PTHR46328:SF35">
    <property type="entry name" value="PROTEIN FAR1-RELATED SEQUENCE 5-LIKE"/>
    <property type="match status" value="1"/>
</dbReference>